<dbReference type="Proteomes" id="UP001054892">
    <property type="component" value="Unassembled WGS sequence"/>
</dbReference>
<dbReference type="SUPFAM" id="SSF53254">
    <property type="entry name" value="Phosphoglycerate mutase-like"/>
    <property type="match status" value="1"/>
</dbReference>
<reference evidence="2 4" key="1">
    <citation type="submission" date="2020-05" db="EMBL/GenBank/DDBJ databases">
        <title>Characterization of novel class B3 metallo-beta-lactamase from novel Pseudomonas species.</title>
        <authorList>
            <person name="Yamada K."/>
            <person name="Aoki K."/>
            <person name="Ishii Y."/>
        </authorList>
    </citation>
    <scope>NUCLEOTIDE SEQUENCE [LARGE SCALE GENOMIC DNA]</scope>
    <source>
        <strain evidence="2 4">TUM18999</strain>
        <strain evidence="3 5">TUM20286</strain>
    </source>
</reference>
<feature type="signal peptide" evidence="1">
    <location>
        <begin position="1"/>
        <end position="21"/>
    </location>
</feature>
<dbReference type="EMBL" id="AP023189">
    <property type="protein sequence ID" value="BCG24142.1"/>
    <property type="molecule type" value="Genomic_DNA"/>
</dbReference>
<gene>
    <name evidence="2" type="ORF">TUM18999_23330</name>
    <name evidence="3" type="ORF">TUM20286_54290</name>
</gene>
<protein>
    <recommendedName>
        <fullName evidence="6">Histidine phosphatase family protein</fullName>
    </recommendedName>
</protein>
<keyword evidence="5" id="KW-1185">Reference proteome</keyword>
<dbReference type="KEGG" id="ptw:TUM18999_23330"/>
<organism evidence="2 4">
    <name type="scientific">Pseudomonas tohonis</name>
    <dbReference type="NCBI Taxonomy" id="2725477"/>
    <lineage>
        <taxon>Bacteria</taxon>
        <taxon>Pseudomonadati</taxon>
        <taxon>Pseudomonadota</taxon>
        <taxon>Gammaproteobacteria</taxon>
        <taxon>Pseudomonadales</taxon>
        <taxon>Pseudomonadaceae</taxon>
        <taxon>Pseudomonas</taxon>
    </lineage>
</organism>
<evidence type="ECO:0000313" key="4">
    <source>
        <dbReference type="Proteomes" id="UP000509383"/>
    </source>
</evidence>
<dbReference type="AlphaFoldDB" id="A0A6J4E319"/>
<proteinExistence type="predicted"/>
<evidence type="ECO:0000313" key="2">
    <source>
        <dbReference type="EMBL" id="BCG24142.1"/>
    </source>
</evidence>
<evidence type="ECO:0000313" key="3">
    <source>
        <dbReference type="EMBL" id="GJN55677.1"/>
    </source>
</evidence>
<dbReference type="Proteomes" id="UP000509383">
    <property type="component" value="Chromosome"/>
</dbReference>
<sequence length="184" mass="20089">MNRRRGAWLLLLACLALPAHAYEDAAWAALRSGQAVFLMHHATAPGAGDPDTFRLGDCTTQRNLDAGGRYQAQQWGQLLRSHWIEGPRIFTGRWCRTQDTALEMGMGASQPMPELDYFEGDTAVMQRMRQAINALPRGLPLVLVTHGVNMTALTGVPAAPDEALIVALPITEPARVLARVPAPR</sequence>
<evidence type="ECO:0008006" key="6">
    <source>
        <dbReference type="Google" id="ProtNLM"/>
    </source>
</evidence>
<name>A0A6J4E319_9PSED</name>
<dbReference type="Gene3D" id="3.40.50.1240">
    <property type="entry name" value="Phosphoglycerate mutase-like"/>
    <property type="match status" value="1"/>
</dbReference>
<dbReference type="CDD" id="cd07040">
    <property type="entry name" value="HP"/>
    <property type="match status" value="1"/>
</dbReference>
<accession>A0A6J4E319</accession>
<dbReference type="EMBL" id="BQKM01000020">
    <property type="protein sequence ID" value="GJN55677.1"/>
    <property type="molecule type" value="Genomic_DNA"/>
</dbReference>
<feature type="chain" id="PRO_5026793193" description="Histidine phosphatase family protein" evidence="1">
    <location>
        <begin position="22"/>
        <end position="184"/>
    </location>
</feature>
<dbReference type="InterPro" id="IPR029033">
    <property type="entry name" value="His_PPase_superfam"/>
</dbReference>
<evidence type="ECO:0000313" key="5">
    <source>
        <dbReference type="Proteomes" id="UP001054892"/>
    </source>
</evidence>
<dbReference type="RefSeq" id="WP_173178365.1">
    <property type="nucleotide sequence ID" value="NZ_AP023189.1"/>
</dbReference>
<evidence type="ECO:0000256" key="1">
    <source>
        <dbReference type="SAM" id="SignalP"/>
    </source>
</evidence>
<keyword evidence="1" id="KW-0732">Signal</keyword>